<sequence>MNQTSHIVTLTRRPLHIIMTVVWVCLLGLFFAQTEIQIEGASGWATNLPTWRVEKHWLLDIFWGGRAMTGYHAWVFPFITLFFHFPLLFVGHWSWRAESRVVACIMIFWVSEDFLWFVLNPAFGLARFNPVDAFWHKHWLMGAPVDYWFFSVLAMVLLWLSYRRD</sequence>
<organism evidence="2 3">
    <name type="scientific">Actimicrobium antarcticum</name>
    <dbReference type="NCBI Taxonomy" id="1051899"/>
    <lineage>
        <taxon>Bacteria</taxon>
        <taxon>Pseudomonadati</taxon>
        <taxon>Pseudomonadota</taxon>
        <taxon>Betaproteobacteria</taxon>
        <taxon>Burkholderiales</taxon>
        <taxon>Oxalobacteraceae</taxon>
        <taxon>Actimicrobium</taxon>
    </lineage>
</organism>
<keyword evidence="1" id="KW-1133">Transmembrane helix</keyword>
<dbReference type="RefSeq" id="WP_344764652.1">
    <property type="nucleotide sequence ID" value="NZ_BAAAZE010000013.1"/>
</dbReference>
<reference evidence="3" key="1">
    <citation type="journal article" date="2019" name="Int. J. Syst. Evol. Microbiol.">
        <title>The Global Catalogue of Microorganisms (GCM) 10K type strain sequencing project: providing services to taxonomists for standard genome sequencing and annotation.</title>
        <authorList>
            <consortium name="The Broad Institute Genomics Platform"/>
            <consortium name="The Broad Institute Genome Sequencing Center for Infectious Disease"/>
            <person name="Wu L."/>
            <person name="Ma J."/>
        </authorList>
    </citation>
    <scope>NUCLEOTIDE SEQUENCE [LARGE SCALE GENOMIC DNA]</scope>
    <source>
        <strain evidence="3">JCM 16673</strain>
    </source>
</reference>
<dbReference type="Proteomes" id="UP001501353">
    <property type="component" value="Unassembled WGS sequence"/>
</dbReference>
<protein>
    <submittedName>
        <fullName evidence="2">Uncharacterized protein</fullName>
    </submittedName>
</protein>
<feature type="transmembrane region" description="Helical" evidence="1">
    <location>
        <begin position="15"/>
        <end position="32"/>
    </location>
</feature>
<evidence type="ECO:0000313" key="2">
    <source>
        <dbReference type="EMBL" id="GAA4030651.1"/>
    </source>
</evidence>
<evidence type="ECO:0000313" key="3">
    <source>
        <dbReference type="Proteomes" id="UP001501353"/>
    </source>
</evidence>
<keyword evidence="1" id="KW-0812">Transmembrane</keyword>
<feature type="transmembrane region" description="Helical" evidence="1">
    <location>
        <begin position="139"/>
        <end position="160"/>
    </location>
</feature>
<gene>
    <name evidence="2" type="ORF">GCM10022212_31280</name>
</gene>
<feature type="transmembrane region" description="Helical" evidence="1">
    <location>
        <begin position="101"/>
        <end position="119"/>
    </location>
</feature>
<evidence type="ECO:0000256" key="1">
    <source>
        <dbReference type="SAM" id="Phobius"/>
    </source>
</evidence>
<keyword evidence="1" id="KW-0472">Membrane</keyword>
<keyword evidence="3" id="KW-1185">Reference proteome</keyword>
<proteinExistence type="predicted"/>
<accession>A0ABP7TSH6</accession>
<comment type="caution">
    <text evidence="2">The sequence shown here is derived from an EMBL/GenBank/DDBJ whole genome shotgun (WGS) entry which is preliminary data.</text>
</comment>
<feature type="transmembrane region" description="Helical" evidence="1">
    <location>
        <begin position="71"/>
        <end position="89"/>
    </location>
</feature>
<name>A0ABP7TSH6_9BURK</name>
<dbReference type="EMBL" id="BAAAZE010000013">
    <property type="protein sequence ID" value="GAA4030651.1"/>
    <property type="molecule type" value="Genomic_DNA"/>
</dbReference>